<dbReference type="Pfam" id="PF03797">
    <property type="entry name" value="Autotransporter"/>
    <property type="match status" value="1"/>
</dbReference>
<dbReference type="SMART" id="SM00869">
    <property type="entry name" value="Autotransporter"/>
    <property type="match status" value="1"/>
</dbReference>
<keyword evidence="1" id="KW-0732">Signal</keyword>
<accession>A0ABV0BFE5</accession>
<evidence type="ECO:0000313" key="3">
    <source>
        <dbReference type="EMBL" id="MEN3929704.1"/>
    </source>
</evidence>
<gene>
    <name evidence="3" type="ORF">WJT86_01350</name>
</gene>
<keyword evidence="4" id="KW-1185">Reference proteome</keyword>
<dbReference type="InterPro" id="IPR051551">
    <property type="entry name" value="Autotransporter_adhesion"/>
</dbReference>
<dbReference type="InterPro" id="IPR012332">
    <property type="entry name" value="Autotransporter_pectin_lyase_C"/>
</dbReference>
<feature type="chain" id="PRO_5047261045" evidence="1">
    <location>
        <begin position="32"/>
        <end position="1060"/>
    </location>
</feature>
<dbReference type="NCBIfam" id="TIGR01414">
    <property type="entry name" value="autotrans_barl"/>
    <property type="match status" value="1"/>
</dbReference>
<name>A0ABV0BFE5_9HYPH</name>
<evidence type="ECO:0000256" key="1">
    <source>
        <dbReference type="SAM" id="SignalP"/>
    </source>
</evidence>
<dbReference type="Gene3D" id="2.40.128.130">
    <property type="entry name" value="Autotransporter beta-domain"/>
    <property type="match status" value="1"/>
</dbReference>
<dbReference type="PANTHER" id="PTHR35037">
    <property type="entry name" value="C-TERMINAL REGION OF AIDA-LIKE PROTEIN"/>
    <property type="match status" value="1"/>
</dbReference>
<evidence type="ECO:0000259" key="2">
    <source>
        <dbReference type="PROSITE" id="PS51208"/>
    </source>
</evidence>
<dbReference type="PROSITE" id="PS51208">
    <property type="entry name" value="AUTOTRANSPORTER"/>
    <property type="match status" value="1"/>
</dbReference>
<dbReference type="InterPro" id="IPR006315">
    <property type="entry name" value="OM_autotransptr_brl_dom"/>
</dbReference>
<dbReference type="PANTHER" id="PTHR35037:SF2">
    <property type="match status" value="1"/>
</dbReference>
<protein>
    <submittedName>
        <fullName evidence="3">Autotransporter outer membrane beta-barrel domain-containing protein</fullName>
    </submittedName>
</protein>
<dbReference type="SUPFAM" id="SSF51126">
    <property type="entry name" value="Pectin lyase-like"/>
    <property type="match status" value="1"/>
</dbReference>
<reference evidence="3 4" key="1">
    <citation type="submission" date="2024-04" db="EMBL/GenBank/DDBJ databases">
        <title>A novel species isolated from cricket.</title>
        <authorList>
            <person name="Wang H.-C."/>
        </authorList>
    </citation>
    <scope>NUCLEOTIDE SEQUENCE [LARGE SCALE GENOMIC DNA]</scope>
    <source>
        <strain evidence="3 4">WL0021</strain>
    </source>
</reference>
<dbReference type="EMBL" id="JBBYXI010000001">
    <property type="protein sequence ID" value="MEN3929704.1"/>
    <property type="molecule type" value="Genomic_DNA"/>
</dbReference>
<organism evidence="3 4">
    <name type="scientific">Hohaiivirga grylli</name>
    <dbReference type="NCBI Taxonomy" id="3133970"/>
    <lineage>
        <taxon>Bacteria</taxon>
        <taxon>Pseudomonadati</taxon>
        <taxon>Pseudomonadota</taxon>
        <taxon>Alphaproteobacteria</taxon>
        <taxon>Hyphomicrobiales</taxon>
        <taxon>Methylobacteriaceae</taxon>
        <taxon>Hohaiivirga</taxon>
    </lineage>
</organism>
<feature type="domain" description="Autotransporter" evidence="2">
    <location>
        <begin position="785"/>
        <end position="1060"/>
    </location>
</feature>
<dbReference type="SUPFAM" id="SSF103515">
    <property type="entry name" value="Autotransporter"/>
    <property type="match status" value="1"/>
</dbReference>
<proteinExistence type="predicted"/>
<comment type="caution">
    <text evidence="3">The sequence shown here is derived from an EMBL/GenBank/DDBJ whole genome shotgun (WGS) entry which is preliminary data.</text>
</comment>
<dbReference type="InterPro" id="IPR036709">
    <property type="entry name" value="Autotransporte_beta_dom_sf"/>
</dbReference>
<feature type="signal peptide" evidence="1">
    <location>
        <begin position="1"/>
        <end position="31"/>
    </location>
</feature>
<dbReference type="Gene3D" id="2.160.20.20">
    <property type="match status" value="1"/>
</dbReference>
<dbReference type="InterPro" id="IPR005546">
    <property type="entry name" value="Autotransporte_beta"/>
</dbReference>
<dbReference type="Proteomes" id="UP001418637">
    <property type="component" value="Unassembled WGS sequence"/>
</dbReference>
<dbReference type="InterPro" id="IPR011050">
    <property type="entry name" value="Pectin_lyase_fold/virulence"/>
</dbReference>
<evidence type="ECO:0000313" key="4">
    <source>
        <dbReference type="Proteomes" id="UP001418637"/>
    </source>
</evidence>
<sequence length="1060" mass="110149">MYFKGFLKKKNCFLYSVAGVAFGLASSGAMAQQIKVGAGQTIEQDGGTYRNLNYYPANSVDESAIVVGVNGTFIGSNLTLLAAETNPIYGMANIFLGQGAKATLINVNMAEGKGIVATGAGGVVIMEGGKITSVNDALEAAYTTVTFNNVTIDINNSVNGTSTAANAGYVRGIAANNDATVYLNGGTMTVSAENYRSVAIMNMATVNLDGTVITMTGGAAAVDSFRQLPITDESDISLSMKNFTVTTRTSALSQTTPFGIYAYVNGRVRLDNGLVETYGDGAYALYARASTLGSTVVRGDQLTLTTTGQDAHAVNIWRNAIVNLTNTDITTEQANGLNATIYGTITLTGGSITLNGASTTAAYAGDNTSIKLDNVDVISSAASITAGYATGTSTVTLDNSRINLPGASAIGAYATDNSTINLNNTTINLTGVDTQGLAVVDTANQNTFNVSGSTVSTPQGTAISLMGGDTVASFTSGSSISGDYLLVASNSANLNLTSDSSTFTGTAAVDGTSTTNLNLQNGSEWTVAPSSSGLTFSSVSTLSVTDSTISFATPVSGVYQTLIVGAGVLANPAAPVYNGSGATLKLNTFLNEGGALSNQQTDRLLVNGSVSGTTSVVIQPMVGGTGALTDLTTNGASNGISVVQVSGDASESSFQLLGGYVTAVGSPYQYSLYAYGPTSTNGAADETQRLVSGSNPFWDYRLQSVYVEPVIPPVDPGVTDPQHPSTGGGNGGGGAIIIPERVRAVAPQVANYLIAPTALFHAGLQDMSSLHQRLGEIRDDRLTGRNSGTGEFFIRGYGGVYNYKSNRNAYRYGYDADINYAAMQMGGSLYALETQEGILRLGVAGTVGTVSFDPKNVNGTNSTRLDKWSVSAFATYLHNSGFYVDGILSYGAFDGNVSTTYRGKTASLSGQTFSASLEMGYPIHFLNGVVLEPQAQVVYQRLMFDRKLDVDMFEVRLGDIDQVTARVGARLSKTYTQSADSLITVYAKANMLHTFNNSNKVYLGDTFRIGDFGTSIEGGLGVNATVSKNLSVYGDVAYQHRVGKSGVSGVSLTGGLRYSF</sequence>
<dbReference type="RefSeq" id="WP_346335697.1">
    <property type="nucleotide sequence ID" value="NZ_JBBYXI010000001.1"/>
</dbReference>